<dbReference type="EMBL" id="JAAGOB010000004">
    <property type="protein sequence ID" value="NED95359.1"/>
    <property type="molecule type" value="Genomic_DNA"/>
</dbReference>
<dbReference type="Gene3D" id="3.40.630.30">
    <property type="match status" value="1"/>
</dbReference>
<evidence type="ECO:0000313" key="3">
    <source>
        <dbReference type="Proteomes" id="UP000469185"/>
    </source>
</evidence>
<organism evidence="2 3">
    <name type="scientific">Phytoactinopolyspora alkaliphila</name>
    <dbReference type="NCBI Taxonomy" id="1783498"/>
    <lineage>
        <taxon>Bacteria</taxon>
        <taxon>Bacillati</taxon>
        <taxon>Actinomycetota</taxon>
        <taxon>Actinomycetes</taxon>
        <taxon>Jiangellales</taxon>
        <taxon>Jiangellaceae</taxon>
        <taxon>Phytoactinopolyspora</taxon>
    </lineage>
</organism>
<accession>A0A6N9YKG3</accession>
<name>A0A6N9YKG3_9ACTN</name>
<comment type="caution">
    <text evidence="2">The sequence shown here is derived from an EMBL/GenBank/DDBJ whole genome shotgun (WGS) entry which is preliminary data.</text>
</comment>
<feature type="domain" description="N-acetyltransferase" evidence="1">
    <location>
        <begin position="7"/>
        <end position="149"/>
    </location>
</feature>
<proteinExistence type="predicted"/>
<keyword evidence="2" id="KW-0808">Transferase</keyword>
<dbReference type="PROSITE" id="PS51186">
    <property type="entry name" value="GNAT"/>
    <property type="match status" value="1"/>
</dbReference>
<dbReference type="InterPro" id="IPR016181">
    <property type="entry name" value="Acyl_CoA_acyltransferase"/>
</dbReference>
<evidence type="ECO:0000313" key="2">
    <source>
        <dbReference type="EMBL" id="NED95359.1"/>
    </source>
</evidence>
<dbReference type="GO" id="GO:0016747">
    <property type="term" value="F:acyltransferase activity, transferring groups other than amino-acyl groups"/>
    <property type="evidence" value="ECO:0007669"/>
    <property type="project" value="InterPro"/>
</dbReference>
<dbReference type="SUPFAM" id="SSF55729">
    <property type="entry name" value="Acyl-CoA N-acyltransferases (Nat)"/>
    <property type="match status" value="1"/>
</dbReference>
<evidence type="ECO:0000259" key="1">
    <source>
        <dbReference type="PROSITE" id="PS51186"/>
    </source>
</evidence>
<dbReference type="AlphaFoldDB" id="A0A6N9YKG3"/>
<dbReference type="Proteomes" id="UP000469185">
    <property type="component" value="Unassembled WGS sequence"/>
</dbReference>
<gene>
    <name evidence="2" type="ORF">G1H11_08520</name>
</gene>
<dbReference type="InterPro" id="IPR000182">
    <property type="entry name" value="GNAT_dom"/>
</dbReference>
<sequence>MTHVEQAHTADLSPDHVAAFRKLLDDAFRGEFSDEDWDNTLGGMHVWVSEGDDVVAHVAVVQRRLVHQGRSMRTGYVEGLAVQADRRRNGYASSVMSRAERLIGAAYELGALSDGSGIEGFYQRRGWQPWQGPTWVMTSSGVERTPDDDDAVLVWPTPTSPQLILDKALTCDWRPGDVW</sequence>
<dbReference type="Pfam" id="PF13527">
    <property type="entry name" value="Acetyltransf_9"/>
    <property type="match status" value="1"/>
</dbReference>
<keyword evidence="3" id="KW-1185">Reference proteome</keyword>
<protein>
    <submittedName>
        <fullName evidence="2">GNAT family N-acetyltransferase</fullName>
    </submittedName>
</protein>
<reference evidence="2 3" key="1">
    <citation type="submission" date="2020-02" db="EMBL/GenBank/DDBJ databases">
        <authorList>
            <person name="Li X.-J."/>
            <person name="Feng X.-M."/>
        </authorList>
    </citation>
    <scope>NUCLEOTIDE SEQUENCE [LARGE SCALE GENOMIC DNA]</scope>
    <source>
        <strain evidence="2 3">CGMCC 4.7225</strain>
    </source>
</reference>